<dbReference type="PANTHER" id="PTHR21021:SF15">
    <property type="entry name" value="FREE METHIONINE-R-SULFOXIDE REDUCTASE"/>
    <property type="match status" value="1"/>
</dbReference>
<dbReference type="SUPFAM" id="SSF55781">
    <property type="entry name" value="GAF domain-like"/>
    <property type="match status" value="1"/>
</dbReference>
<dbReference type="Pfam" id="PF13185">
    <property type="entry name" value="GAF_2"/>
    <property type="match status" value="1"/>
</dbReference>
<feature type="domain" description="GAF" evidence="2">
    <location>
        <begin position="120"/>
        <end position="210"/>
    </location>
</feature>
<dbReference type="Proteomes" id="UP001583193">
    <property type="component" value="Unassembled WGS sequence"/>
</dbReference>
<dbReference type="InterPro" id="IPR000614">
    <property type="entry name" value="FRMsr_CS"/>
</dbReference>
<organism evidence="3 4">
    <name type="scientific">Paecilomyces lecythidis</name>
    <dbReference type="NCBI Taxonomy" id="3004212"/>
    <lineage>
        <taxon>Eukaryota</taxon>
        <taxon>Fungi</taxon>
        <taxon>Dikarya</taxon>
        <taxon>Ascomycota</taxon>
        <taxon>Pezizomycotina</taxon>
        <taxon>Eurotiomycetes</taxon>
        <taxon>Eurotiomycetidae</taxon>
        <taxon>Eurotiales</taxon>
        <taxon>Thermoascaceae</taxon>
        <taxon>Paecilomyces</taxon>
    </lineage>
</organism>
<proteinExistence type="inferred from homology"/>
<evidence type="ECO:0000313" key="4">
    <source>
        <dbReference type="Proteomes" id="UP001583193"/>
    </source>
</evidence>
<gene>
    <name evidence="3" type="ORF">Plec18167_005399</name>
</gene>
<dbReference type="InterPro" id="IPR051330">
    <property type="entry name" value="Phosphatase_reg/MetRdx"/>
</dbReference>
<accession>A0ABR3XJJ6</accession>
<dbReference type="Gene3D" id="3.30.450.40">
    <property type="match status" value="1"/>
</dbReference>
<sequence>MPHADASQFPSGLSKDELYKELLSQTKGLLEGQRNWIRLETLLIAIIYSNFANVASLLWHAYAALPAPSNKVNWTGFYVRDDKFPSLAAPVSSSPGATVTTTISTTYATSDRQVLLLGPFHGKPACQQILFGKGVCGVAAEKKETQVVPDVEAFPGHIACDSASKSEIVVPILVGGETVALIDIDCAEPAAFDDVDKKYLEELATFLATACDW</sequence>
<dbReference type="PROSITE" id="PS01320">
    <property type="entry name" value="UPF0067"/>
    <property type="match status" value="1"/>
</dbReference>
<dbReference type="InterPro" id="IPR029016">
    <property type="entry name" value="GAF-like_dom_sf"/>
</dbReference>
<evidence type="ECO:0000259" key="2">
    <source>
        <dbReference type="Pfam" id="PF13185"/>
    </source>
</evidence>
<name>A0ABR3XJJ6_9EURO</name>
<protein>
    <recommendedName>
        <fullName evidence="2">GAF domain-containing protein</fullName>
    </recommendedName>
</protein>
<dbReference type="PANTHER" id="PTHR21021">
    <property type="entry name" value="GAF/PUTATIVE CYTOSKELETAL PROTEIN"/>
    <property type="match status" value="1"/>
</dbReference>
<dbReference type="EMBL" id="JAVDPF010000016">
    <property type="protein sequence ID" value="KAL1876136.1"/>
    <property type="molecule type" value="Genomic_DNA"/>
</dbReference>
<dbReference type="InterPro" id="IPR003018">
    <property type="entry name" value="GAF"/>
</dbReference>
<comment type="caution">
    <text evidence="3">The sequence shown here is derived from an EMBL/GenBank/DDBJ whole genome shotgun (WGS) entry which is preliminary data.</text>
</comment>
<comment type="similarity">
    <text evidence="1">Belongs to the free Met sulfoxide reductase family.</text>
</comment>
<reference evidence="3 4" key="1">
    <citation type="journal article" date="2024" name="IMA Fungus">
        <title>IMA Genome - F19 : A genome assembly and annotation guide to empower mycologists, including annotated draft genome sequences of Ceratocystis pirilliformis, Diaporthe australafricana, Fusarium ophioides, Paecilomyces lecythidis, and Sporothrix stenoceras.</title>
        <authorList>
            <person name="Aylward J."/>
            <person name="Wilson A.M."/>
            <person name="Visagie C.M."/>
            <person name="Spraker J."/>
            <person name="Barnes I."/>
            <person name="Buitendag C."/>
            <person name="Ceriani C."/>
            <person name="Del Mar Angel L."/>
            <person name="du Plessis D."/>
            <person name="Fuchs T."/>
            <person name="Gasser K."/>
            <person name="Kramer D."/>
            <person name="Li W."/>
            <person name="Munsamy K."/>
            <person name="Piso A."/>
            <person name="Price J.L."/>
            <person name="Sonnekus B."/>
            <person name="Thomas C."/>
            <person name="van der Nest A."/>
            <person name="van Dijk A."/>
            <person name="van Heerden A."/>
            <person name="van Vuuren N."/>
            <person name="Yilmaz N."/>
            <person name="Duong T.A."/>
            <person name="van der Merwe N.A."/>
            <person name="Wingfield M.J."/>
            <person name="Wingfield B.D."/>
        </authorList>
    </citation>
    <scope>NUCLEOTIDE SEQUENCE [LARGE SCALE GENOMIC DNA]</scope>
    <source>
        <strain evidence="3 4">CMW 18167</strain>
    </source>
</reference>
<evidence type="ECO:0000313" key="3">
    <source>
        <dbReference type="EMBL" id="KAL1876136.1"/>
    </source>
</evidence>
<evidence type="ECO:0000256" key="1">
    <source>
        <dbReference type="ARBA" id="ARBA00038454"/>
    </source>
</evidence>
<keyword evidence="4" id="KW-1185">Reference proteome</keyword>